<evidence type="ECO:0000313" key="3">
    <source>
        <dbReference type="EMBL" id="TGX43338.1"/>
    </source>
</evidence>
<dbReference type="InterPro" id="IPR012338">
    <property type="entry name" value="Beta-lactam/transpept-like"/>
</dbReference>
<dbReference type="OrthoDB" id="119951at2"/>
<proteinExistence type="predicted"/>
<feature type="signal peptide" evidence="1">
    <location>
        <begin position="1"/>
        <end position="28"/>
    </location>
</feature>
<evidence type="ECO:0000313" key="4">
    <source>
        <dbReference type="Proteomes" id="UP000309848"/>
    </source>
</evidence>
<dbReference type="GO" id="GO:0016787">
    <property type="term" value="F:hydrolase activity"/>
    <property type="evidence" value="ECO:0007669"/>
    <property type="project" value="UniProtKB-KW"/>
</dbReference>
<protein>
    <submittedName>
        <fullName evidence="3">Class A beta-lactamase-related serine hydrolase</fullName>
    </submittedName>
</protein>
<dbReference type="InterPro" id="IPR006311">
    <property type="entry name" value="TAT_signal"/>
</dbReference>
<keyword evidence="3" id="KW-0378">Hydrolase</keyword>
<name>A0A4S1WJG6_9SPHN</name>
<evidence type="ECO:0000259" key="2">
    <source>
        <dbReference type="Pfam" id="PF00144"/>
    </source>
</evidence>
<dbReference type="Gene3D" id="3.40.710.10">
    <property type="entry name" value="DD-peptidase/beta-lactamase superfamily"/>
    <property type="match status" value="1"/>
</dbReference>
<keyword evidence="4" id="KW-1185">Reference proteome</keyword>
<dbReference type="EMBL" id="SRXU01000003">
    <property type="protein sequence ID" value="TGX43338.1"/>
    <property type="molecule type" value="Genomic_DNA"/>
</dbReference>
<dbReference type="SUPFAM" id="SSF56601">
    <property type="entry name" value="beta-lactamase/transpeptidase-like"/>
    <property type="match status" value="1"/>
</dbReference>
<evidence type="ECO:0000256" key="1">
    <source>
        <dbReference type="SAM" id="SignalP"/>
    </source>
</evidence>
<dbReference type="Pfam" id="PF00144">
    <property type="entry name" value="Beta-lactamase"/>
    <property type="match status" value="1"/>
</dbReference>
<dbReference type="PROSITE" id="PS51318">
    <property type="entry name" value="TAT"/>
    <property type="match status" value="1"/>
</dbReference>
<dbReference type="PANTHER" id="PTHR46825:SF12">
    <property type="entry name" value="PENICILLIN-BINDING PROTEIN 4"/>
    <property type="match status" value="1"/>
</dbReference>
<dbReference type="InterPro" id="IPR050491">
    <property type="entry name" value="AmpC-like"/>
</dbReference>
<dbReference type="PANTHER" id="PTHR46825">
    <property type="entry name" value="D-ALANYL-D-ALANINE-CARBOXYPEPTIDASE/ENDOPEPTIDASE AMPH"/>
    <property type="match status" value="1"/>
</dbReference>
<feature type="chain" id="PRO_5021013241" evidence="1">
    <location>
        <begin position="29"/>
        <end position="503"/>
    </location>
</feature>
<feature type="domain" description="Beta-lactamase-related" evidence="2">
    <location>
        <begin position="71"/>
        <end position="388"/>
    </location>
</feature>
<reference evidence="3 4" key="1">
    <citation type="submission" date="2019-04" db="EMBL/GenBank/DDBJ databases">
        <title>Sphingomonas psychrotolerans sp. nov., isolated from soil in the Tianshan Mountains, Xinjiang, China.</title>
        <authorList>
            <person name="Luo Y."/>
            <person name="Sheng H."/>
        </authorList>
    </citation>
    <scope>NUCLEOTIDE SEQUENCE [LARGE SCALE GENOMIC DNA]</scope>
    <source>
        <strain evidence="3 4">KIS18-15</strain>
    </source>
</reference>
<sequence length="503" mass="52378">MSKAHPRRRALLGGLAAAAALLAGGAAAQPAGQRCATPPAAAGGPSNAHTRLVETQLRPPVIQHGGRPYTLAERMRSYDVPGVGVAVIHRGKLDWARGWGLRDAATCAPVTPDTAFQAASISKVATAMVALRLVEQGKLALDRDINAFLRSWQLPRDAKLAPDGVTLRQLLSHTAGLGVHGFAGYRPDAPLPTPAQILDGTPPANSAAVRSTGAAGAQWVYSGGGYVLVQLALSDVSGLPFAALAERELLRPLGMTRSGYAQPPSPALGADIAFAHAQGAPIPGNYHVYPELGPAGLWTSAADLARLLIDVQGAVAGRPGHRLSPAMARAMLAPVKGNWGLGPAVYPDGARRFGHDGLNEGFQSYMMAYADRGEGIVVLVNGGQGRRLIDEIVRAVATDYGWTDIAAPAVEEQLLSPAQRARAAGAFEADGLAVTLEARPDGLFAETGDPRPERLLALSATRFASEARGIVVQFAPDFASFDIVEGGPPLHFVRAKPPGPARP</sequence>
<organism evidence="3 4">
    <name type="scientific">Sphingomonas naasensis</name>
    <dbReference type="NCBI Taxonomy" id="1344951"/>
    <lineage>
        <taxon>Bacteria</taxon>
        <taxon>Pseudomonadati</taxon>
        <taxon>Pseudomonadota</taxon>
        <taxon>Alphaproteobacteria</taxon>
        <taxon>Sphingomonadales</taxon>
        <taxon>Sphingomonadaceae</taxon>
        <taxon>Sphingomonas</taxon>
    </lineage>
</organism>
<keyword evidence="1" id="KW-0732">Signal</keyword>
<dbReference type="InterPro" id="IPR001466">
    <property type="entry name" value="Beta-lactam-related"/>
</dbReference>
<accession>A0A4S1WJG6</accession>
<dbReference type="Proteomes" id="UP000309848">
    <property type="component" value="Unassembled WGS sequence"/>
</dbReference>
<gene>
    <name evidence="3" type="ORF">E5A74_09250</name>
</gene>
<dbReference type="AlphaFoldDB" id="A0A4S1WJG6"/>
<comment type="caution">
    <text evidence="3">The sequence shown here is derived from an EMBL/GenBank/DDBJ whole genome shotgun (WGS) entry which is preliminary data.</text>
</comment>
<dbReference type="RefSeq" id="WP_135984070.1">
    <property type="nucleotide sequence ID" value="NZ_JAASQM010000002.1"/>
</dbReference>